<protein>
    <submittedName>
        <fullName evidence="2">Aminoglycoside phosphotransferase (APT) family kinase protein</fullName>
    </submittedName>
</protein>
<keyword evidence="2" id="KW-0808">Transferase</keyword>
<organism evidence="2 3">
    <name type="scientific">Nonomuraea endophytica</name>
    <dbReference type="NCBI Taxonomy" id="714136"/>
    <lineage>
        <taxon>Bacteria</taxon>
        <taxon>Bacillati</taxon>
        <taxon>Actinomycetota</taxon>
        <taxon>Actinomycetes</taxon>
        <taxon>Streptosporangiales</taxon>
        <taxon>Streptosporangiaceae</taxon>
        <taxon>Nonomuraea</taxon>
    </lineage>
</organism>
<dbReference type="InterPro" id="IPR011009">
    <property type="entry name" value="Kinase-like_dom_sf"/>
</dbReference>
<dbReference type="GO" id="GO:0016301">
    <property type="term" value="F:kinase activity"/>
    <property type="evidence" value="ECO:0007669"/>
    <property type="project" value="UniProtKB-KW"/>
</dbReference>
<dbReference type="SUPFAM" id="SSF56112">
    <property type="entry name" value="Protein kinase-like (PK-like)"/>
    <property type="match status" value="1"/>
</dbReference>
<dbReference type="EMBL" id="JACHIN010000009">
    <property type="protein sequence ID" value="MBB5081080.1"/>
    <property type="molecule type" value="Genomic_DNA"/>
</dbReference>
<gene>
    <name evidence="2" type="ORF">HNR40_006569</name>
</gene>
<dbReference type="InterPro" id="IPR002575">
    <property type="entry name" value="Aminoglycoside_PTrfase"/>
</dbReference>
<name>A0A7W8A9F4_9ACTN</name>
<keyword evidence="2" id="KW-0418">Kinase</keyword>
<evidence type="ECO:0000259" key="1">
    <source>
        <dbReference type="Pfam" id="PF01636"/>
    </source>
</evidence>
<dbReference type="Gene3D" id="3.90.1200.10">
    <property type="match status" value="1"/>
</dbReference>
<feature type="domain" description="Aminoglycoside phosphotransferase" evidence="1">
    <location>
        <begin position="56"/>
        <end position="116"/>
    </location>
</feature>
<accession>A0A7W8A9F4</accession>
<dbReference type="Pfam" id="PF01636">
    <property type="entry name" value="APH"/>
    <property type="match status" value="1"/>
</dbReference>
<proteinExistence type="predicted"/>
<sequence>MMEHVRARGYPVPEVFDATETDLVMARLHGPTMFEVLVKKPWKVGGHGRLLGRLHDRLHAIEAPDWLDPSPGDRMLHLDLHPLNVVMTPDGPSVIDWCNAAAGEPAFELATTYLTLRTSEIPITTIKLIRRPLARALLRGSATDPSPRLADAAAARLRDPHTTPTEQVRLRRLL</sequence>
<comment type="caution">
    <text evidence="2">The sequence shown here is derived from an EMBL/GenBank/DDBJ whole genome shotgun (WGS) entry which is preliminary data.</text>
</comment>
<evidence type="ECO:0000313" key="3">
    <source>
        <dbReference type="Proteomes" id="UP000568380"/>
    </source>
</evidence>
<dbReference type="AlphaFoldDB" id="A0A7W8A9F4"/>
<keyword evidence="3" id="KW-1185">Reference proteome</keyword>
<evidence type="ECO:0000313" key="2">
    <source>
        <dbReference type="EMBL" id="MBB5081080.1"/>
    </source>
</evidence>
<reference evidence="2 3" key="1">
    <citation type="submission" date="2020-08" db="EMBL/GenBank/DDBJ databases">
        <title>Genomic Encyclopedia of Type Strains, Phase IV (KMG-IV): sequencing the most valuable type-strain genomes for metagenomic binning, comparative biology and taxonomic classification.</title>
        <authorList>
            <person name="Goeker M."/>
        </authorList>
    </citation>
    <scope>NUCLEOTIDE SEQUENCE [LARGE SCALE GENOMIC DNA]</scope>
    <source>
        <strain evidence="2 3">DSM 45385</strain>
    </source>
</reference>
<dbReference type="Proteomes" id="UP000568380">
    <property type="component" value="Unassembled WGS sequence"/>
</dbReference>